<evidence type="ECO:0000313" key="2">
    <source>
        <dbReference type="Proteomes" id="UP000216752"/>
    </source>
</evidence>
<organism evidence="1 2">
    <name type="scientific">Sporomusa silvacetica DSM 10669</name>
    <dbReference type="NCBI Taxonomy" id="1123289"/>
    <lineage>
        <taxon>Bacteria</taxon>
        <taxon>Bacillati</taxon>
        <taxon>Bacillota</taxon>
        <taxon>Negativicutes</taxon>
        <taxon>Selenomonadales</taxon>
        <taxon>Sporomusaceae</taxon>
        <taxon>Sporomusa</taxon>
    </lineage>
</organism>
<proteinExistence type="predicted"/>
<name>A0ABZ3IQE8_9FIRM</name>
<keyword evidence="2" id="KW-1185">Reference proteome</keyword>
<evidence type="ECO:0000313" key="1">
    <source>
        <dbReference type="EMBL" id="XFO67634.1"/>
    </source>
</evidence>
<sequence length="45" mass="5030">MRIVDLTNKKDTYIKANIYDASGTLLRQQNGSVNPLGELNPVDRP</sequence>
<dbReference type="EMBL" id="CP155573">
    <property type="protein sequence ID" value="XFO67634.1"/>
    <property type="molecule type" value="Genomic_DNA"/>
</dbReference>
<reference evidence="1" key="1">
    <citation type="submission" date="2024-05" db="EMBL/GenBank/DDBJ databases">
        <title>Isolation and characterization of Sporomusa carbonis sp. nov., a carboxydotrophic hydrogenogen in the genus of Sporomusa isolated from a charcoal burning pile.</title>
        <authorList>
            <person name="Boeer T."/>
            <person name="Rosenbaum F."/>
            <person name="Eysell L."/>
            <person name="Mueller V."/>
            <person name="Daniel R."/>
            <person name="Poehlein A."/>
        </authorList>
    </citation>
    <scope>NUCLEOTIDE SEQUENCE [LARGE SCALE GENOMIC DNA]</scope>
    <source>
        <strain evidence="1">DSM 10669</strain>
    </source>
</reference>
<dbReference type="Proteomes" id="UP000216752">
    <property type="component" value="Chromosome"/>
</dbReference>
<accession>A0ABZ3IQE8</accession>
<protein>
    <submittedName>
        <fullName evidence="1">Uncharacterized protein</fullName>
    </submittedName>
</protein>
<gene>
    <name evidence="1" type="ORF">SPSIL_038530</name>
</gene>